<dbReference type="Proteomes" id="UP001198830">
    <property type="component" value="Unassembled WGS sequence"/>
</dbReference>
<evidence type="ECO:0000256" key="1">
    <source>
        <dbReference type="SAM" id="MobiDB-lite"/>
    </source>
</evidence>
<gene>
    <name evidence="3" type="ORF">LL253_16685</name>
</gene>
<keyword evidence="2" id="KW-0732">Signal</keyword>
<dbReference type="EMBL" id="JAJGNP010000018">
    <property type="protein sequence ID" value="MCC4234314.1"/>
    <property type="molecule type" value="Genomic_DNA"/>
</dbReference>
<evidence type="ECO:0000256" key="2">
    <source>
        <dbReference type="SAM" id="SignalP"/>
    </source>
</evidence>
<protein>
    <recommendedName>
        <fullName evidence="5">Secreted protein</fullName>
    </recommendedName>
</protein>
<keyword evidence="4" id="KW-1185">Reference proteome</keyword>
<feature type="compositionally biased region" description="Low complexity" evidence="1">
    <location>
        <begin position="46"/>
        <end position="56"/>
    </location>
</feature>
<name>A0ABS8H6Y0_9SPHN</name>
<evidence type="ECO:0000313" key="3">
    <source>
        <dbReference type="EMBL" id="MCC4234314.1"/>
    </source>
</evidence>
<sequence>MQYSVSVLPALACLSLATAAIPHAAAPASVPFCGTPPPGWVPPGGKPVKPEQQPGPCHLMLCSGKKERAGRVPPGGGDDPA</sequence>
<feature type="chain" id="PRO_5046112197" description="Secreted protein" evidence="2">
    <location>
        <begin position="20"/>
        <end position="81"/>
    </location>
</feature>
<feature type="compositionally biased region" description="Pro residues" evidence="1">
    <location>
        <begin position="34"/>
        <end position="45"/>
    </location>
</feature>
<reference evidence="3 4" key="1">
    <citation type="submission" date="2021-10" db="EMBL/GenBank/DDBJ databases">
        <title>The diversity and Nitrogen Metabolism of Culturable Nitrate-Utilizing Bacteria Within the Oxygen Minimum Zone of the Changjiang (Yangtze River)Estuary.</title>
        <authorList>
            <person name="Zhang D."/>
            <person name="Zheng J."/>
            <person name="Liu S."/>
            <person name="He W."/>
        </authorList>
    </citation>
    <scope>NUCLEOTIDE SEQUENCE [LARGE SCALE GENOMIC DNA]</scope>
    <source>
        <strain evidence="3 4">FXH275-2</strain>
    </source>
</reference>
<feature type="signal peptide" evidence="2">
    <location>
        <begin position="1"/>
        <end position="19"/>
    </location>
</feature>
<feature type="region of interest" description="Disordered" evidence="1">
    <location>
        <begin position="32"/>
        <end position="81"/>
    </location>
</feature>
<proteinExistence type="predicted"/>
<dbReference type="RefSeq" id="WP_228227902.1">
    <property type="nucleotide sequence ID" value="NZ_JAJGNP010000018.1"/>
</dbReference>
<organism evidence="3 4">
    <name type="scientific">Sphingobium soli</name>
    <dbReference type="NCBI Taxonomy" id="1591116"/>
    <lineage>
        <taxon>Bacteria</taxon>
        <taxon>Pseudomonadati</taxon>
        <taxon>Pseudomonadota</taxon>
        <taxon>Alphaproteobacteria</taxon>
        <taxon>Sphingomonadales</taxon>
        <taxon>Sphingomonadaceae</taxon>
        <taxon>Sphingobium</taxon>
    </lineage>
</organism>
<comment type="caution">
    <text evidence="3">The sequence shown here is derived from an EMBL/GenBank/DDBJ whole genome shotgun (WGS) entry which is preliminary data.</text>
</comment>
<evidence type="ECO:0000313" key="4">
    <source>
        <dbReference type="Proteomes" id="UP001198830"/>
    </source>
</evidence>
<evidence type="ECO:0008006" key="5">
    <source>
        <dbReference type="Google" id="ProtNLM"/>
    </source>
</evidence>
<accession>A0ABS8H6Y0</accession>